<protein>
    <recommendedName>
        <fullName evidence="2">Intermembrane lipid transfer protein VPS13-like C-terminal domain-containing protein</fullName>
    </recommendedName>
</protein>
<dbReference type="PANTHER" id="PTHR16166:SF93">
    <property type="entry name" value="INTERMEMBRANE LIPID TRANSFER PROTEIN VPS13"/>
    <property type="match status" value="1"/>
</dbReference>
<feature type="domain" description="Intermembrane lipid transfer protein VPS13-like C-terminal" evidence="2">
    <location>
        <begin position="235"/>
        <end position="338"/>
    </location>
</feature>
<dbReference type="PANTHER" id="PTHR16166">
    <property type="entry name" value="VACUOLAR PROTEIN SORTING-ASSOCIATED PROTEIN VPS13"/>
    <property type="match status" value="1"/>
</dbReference>
<dbReference type="STRING" id="379508.A5E4H8"/>
<dbReference type="VEuPathDB" id="FungiDB:LELG_04517"/>
<dbReference type="EMBL" id="CH981529">
    <property type="protein sequence ID" value="EDK46336.1"/>
    <property type="molecule type" value="Genomic_DNA"/>
</dbReference>
<dbReference type="OMA" id="PRHIANN"/>
<dbReference type="AlphaFoldDB" id="A5E4H8"/>
<dbReference type="Proteomes" id="UP000001996">
    <property type="component" value="Unassembled WGS sequence"/>
</dbReference>
<reference evidence="3 4" key="1">
    <citation type="journal article" date="2009" name="Nature">
        <title>Evolution of pathogenicity and sexual reproduction in eight Candida genomes.</title>
        <authorList>
            <person name="Butler G."/>
            <person name="Rasmussen M.D."/>
            <person name="Lin M.F."/>
            <person name="Santos M.A."/>
            <person name="Sakthikumar S."/>
            <person name="Munro C.A."/>
            <person name="Rheinbay E."/>
            <person name="Grabherr M."/>
            <person name="Forche A."/>
            <person name="Reedy J.L."/>
            <person name="Agrafioti I."/>
            <person name="Arnaud M.B."/>
            <person name="Bates S."/>
            <person name="Brown A.J."/>
            <person name="Brunke S."/>
            <person name="Costanzo M.C."/>
            <person name="Fitzpatrick D.A."/>
            <person name="de Groot P.W."/>
            <person name="Harris D."/>
            <person name="Hoyer L.L."/>
            <person name="Hube B."/>
            <person name="Klis F.M."/>
            <person name="Kodira C."/>
            <person name="Lennard N."/>
            <person name="Logue M.E."/>
            <person name="Martin R."/>
            <person name="Neiman A.M."/>
            <person name="Nikolaou E."/>
            <person name="Quail M.A."/>
            <person name="Quinn J."/>
            <person name="Santos M.C."/>
            <person name="Schmitzberger F.F."/>
            <person name="Sherlock G."/>
            <person name="Shah P."/>
            <person name="Silverstein K.A."/>
            <person name="Skrzypek M.S."/>
            <person name="Soll D."/>
            <person name="Staggs R."/>
            <person name="Stansfield I."/>
            <person name="Stumpf M.P."/>
            <person name="Sudbery P.E."/>
            <person name="Srikantha T."/>
            <person name="Zeng Q."/>
            <person name="Berman J."/>
            <person name="Berriman M."/>
            <person name="Heitman J."/>
            <person name="Gow N.A."/>
            <person name="Lorenz M.C."/>
            <person name="Birren B.W."/>
            <person name="Kellis M."/>
            <person name="Cuomo C.A."/>
        </authorList>
    </citation>
    <scope>NUCLEOTIDE SEQUENCE [LARGE SCALE GENOMIC DNA]</scope>
    <source>
        <strain evidence="4">ATCC 11503 / BCRC 21390 / CBS 2605 / JCM 1781 / NBRC 1676 / NRRL YB-4239</strain>
    </source>
</reference>
<sequence length="364" mass="40151">MFCFNVLTMAMGNVSDAPIKLNALFIENIRVPTPILLDSIQTHYKQAFFYQLHNVVGSADFLGNPVGLFNLLSLGVVDIFYEPYQGFILNDRPQELGIGLAKGGLSFVKKTVFGVSDSFSKITGSLAKGLSVATMDSRFQERRRIQLKRNRANYFAGGANSLFESITSGIGGIAVDPLEGAAKDGAVGFFKGLGRGVIGLPTKTAIGVFDFASNLSEGIRNTTTVFDGETLDRARLPRYINTNGAIKPYSEKEAQGQFWLYSINGGEFYNETYLAHVILPGGDMAVITSYRKIILFDIKTLASKWVIKFDQIKSISVEPTGLTIDLKNRRGPFIPIPDRQNRSFLYQKIGVAVKEYNKHCRVVL</sequence>
<dbReference type="eggNOG" id="KOG1809">
    <property type="taxonomic scope" value="Eukaryota"/>
</dbReference>
<comment type="similarity">
    <text evidence="1">Belongs to the VPS13 family.</text>
</comment>
<dbReference type="GO" id="GO:0006623">
    <property type="term" value="P:protein targeting to vacuole"/>
    <property type="evidence" value="ECO:0007669"/>
    <property type="project" value="TreeGrafter"/>
</dbReference>
<proteinExistence type="inferred from homology"/>
<dbReference type="HOGENOM" id="CLU_057874_1_0_1"/>
<dbReference type="GO" id="GO:0007005">
    <property type="term" value="P:mitochondrion organization"/>
    <property type="evidence" value="ECO:0007669"/>
    <property type="project" value="TreeGrafter"/>
</dbReference>
<dbReference type="GO" id="GO:0045324">
    <property type="term" value="P:late endosome to vacuole transport"/>
    <property type="evidence" value="ECO:0007669"/>
    <property type="project" value="TreeGrafter"/>
</dbReference>
<evidence type="ECO:0000256" key="1">
    <source>
        <dbReference type="ARBA" id="ARBA00006545"/>
    </source>
</evidence>
<dbReference type="GO" id="GO:0045053">
    <property type="term" value="P:protein retention in Golgi apparatus"/>
    <property type="evidence" value="ECO:0007669"/>
    <property type="project" value="TreeGrafter"/>
</dbReference>
<dbReference type="InterPro" id="IPR056748">
    <property type="entry name" value="VPS13-like_C"/>
</dbReference>
<evidence type="ECO:0000313" key="3">
    <source>
        <dbReference type="EMBL" id="EDK46336.1"/>
    </source>
</evidence>
<gene>
    <name evidence="3" type="ORF">LELG_04517</name>
</gene>
<name>A5E4H8_LODEL</name>
<accession>A5E4H8</accession>
<evidence type="ECO:0000313" key="4">
    <source>
        <dbReference type="Proteomes" id="UP000001996"/>
    </source>
</evidence>
<evidence type="ECO:0000259" key="2">
    <source>
        <dbReference type="Pfam" id="PF25037"/>
    </source>
</evidence>
<dbReference type="InterPro" id="IPR026847">
    <property type="entry name" value="VPS13"/>
</dbReference>
<organism evidence="3 4">
    <name type="scientific">Lodderomyces elongisporus (strain ATCC 11503 / CBS 2605 / JCM 1781 / NBRC 1676 / NRRL YB-4239)</name>
    <name type="common">Yeast</name>
    <name type="synonym">Saccharomyces elongisporus</name>
    <dbReference type="NCBI Taxonomy" id="379508"/>
    <lineage>
        <taxon>Eukaryota</taxon>
        <taxon>Fungi</taxon>
        <taxon>Dikarya</taxon>
        <taxon>Ascomycota</taxon>
        <taxon>Saccharomycotina</taxon>
        <taxon>Pichiomycetes</taxon>
        <taxon>Debaryomycetaceae</taxon>
        <taxon>Candida/Lodderomyces clade</taxon>
        <taxon>Lodderomyces</taxon>
    </lineage>
</organism>
<dbReference type="Pfam" id="PF25037">
    <property type="entry name" value="VPS13_C"/>
    <property type="match status" value="1"/>
</dbReference>
<keyword evidence="4" id="KW-1185">Reference proteome</keyword>
<dbReference type="OrthoDB" id="428159at2759"/>
<dbReference type="InParanoid" id="A5E4H8"/>